<evidence type="ECO:0000259" key="15">
    <source>
        <dbReference type="Pfam" id="PF13193"/>
    </source>
</evidence>
<keyword evidence="9" id="KW-1133">Transmembrane helix</keyword>
<dbReference type="PANTHER" id="PTHR43107:SF15">
    <property type="entry name" value="FATTY ACID TRANSPORT PROTEIN 3, ISOFORM A"/>
    <property type="match status" value="1"/>
</dbReference>
<evidence type="ECO:0000256" key="2">
    <source>
        <dbReference type="ARBA" id="ARBA00006432"/>
    </source>
</evidence>
<evidence type="ECO:0000313" key="16">
    <source>
        <dbReference type="EMBL" id="ABS63264.1"/>
    </source>
</evidence>
<dbReference type="eggNOG" id="COG0318">
    <property type="taxonomic scope" value="Bacteria"/>
</dbReference>
<keyword evidence="6" id="KW-0812">Transmembrane</keyword>
<accession>A7HTN1</accession>
<organism evidence="16 17">
    <name type="scientific">Parvibaculum lavamentivorans (strain DS-1 / DSM 13023 / NCIMB 13966)</name>
    <dbReference type="NCBI Taxonomy" id="402881"/>
    <lineage>
        <taxon>Bacteria</taxon>
        <taxon>Pseudomonadati</taxon>
        <taxon>Pseudomonadota</taxon>
        <taxon>Alphaproteobacteria</taxon>
        <taxon>Hyphomicrobiales</taxon>
        <taxon>Parvibaculaceae</taxon>
        <taxon>Parvibaculum</taxon>
    </lineage>
</organism>
<keyword evidence="7" id="KW-0547">Nucleotide-binding</keyword>
<dbReference type="HOGENOM" id="CLU_000022_46_2_5"/>
<keyword evidence="5 16" id="KW-0436">Ligase</keyword>
<evidence type="ECO:0000256" key="7">
    <source>
        <dbReference type="ARBA" id="ARBA00022741"/>
    </source>
</evidence>
<dbReference type="GO" id="GO:0004467">
    <property type="term" value="F:long-chain fatty acid-CoA ligase activity"/>
    <property type="evidence" value="ECO:0007669"/>
    <property type="project" value="TreeGrafter"/>
</dbReference>
<protein>
    <submittedName>
        <fullName evidence="16">AMP-dependent synthetase and ligase</fullName>
    </submittedName>
</protein>
<keyword evidence="8" id="KW-0067">ATP-binding</keyword>
<gene>
    <name evidence="16" type="ordered locus">Plav_1645</name>
</gene>
<keyword evidence="4" id="KW-1003">Cell membrane</keyword>
<dbReference type="KEGG" id="pla:Plav_1645"/>
<keyword evidence="17" id="KW-1185">Reference proteome</keyword>
<proteinExistence type="inferred from homology"/>
<dbReference type="RefSeq" id="WP_012110555.1">
    <property type="nucleotide sequence ID" value="NC_009719.1"/>
</dbReference>
<name>A7HTN1_PARL1</name>
<dbReference type="NCBIfam" id="NF006134">
    <property type="entry name" value="PRK08279.1"/>
    <property type="match status" value="1"/>
</dbReference>
<keyword evidence="12" id="KW-0576">Peroxisome</keyword>
<dbReference type="GO" id="GO:0005886">
    <property type="term" value="C:plasma membrane"/>
    <property type="evidence" value="ECO:0007669"/>
    <property type="project" value="UniProtKB-SubCell"/>
</dbReference>
<evidence type="ECO:0000313" key="17">
    <source>
        <dbReference type="Proteomes" id="UP000006377"/>
    </source>
</evidence>
<dbReference type="GO" id="GO:0044539">
    <property type="term" value="P:long-chain fatty acid import into cell"/>
    <property type="evidence" value="ECO:0007669"/>
    <property type="project" value="TreeGrafter"/>
</dbReference>
<keyword evidence="11" id="KW-0472">Membrane</keyword>
<feature type="domain" description="AMP-binding enzyme C-terminal" evidence="15">
    <location>
        <begin position="477"/>
        <end position="552"/>
    </location>
</feature>
<keyword evidence="10" id="KW-0445">Lipid transport</keyword>
<evidence type="ECO:0000259" key="14">
    <source>
        <dbReference type="Pfam" id="PF00501"/>
    </source>
</evidence>
<reference evidence="16 17" key="1">
    <citation type="journal article" date="2011" name="Stand. Genomic Sci.">
        <title>Complete genome sequence of Parvibaculum lavamentivorans type strain (DS-1(T)).</title>
        <authorList>
            <person name="Schleheck D."/>
            <person name="Weiss M."/>
            <person name="Pitluck S."/>
            <person name="Bruce D."/>
            <person name="Land M.L."/>
            <person name="Han S."/>
            <person name="Saunders E."/>
            <person name="Tapia R."/>
            <person name="Detter C."/>
            <person name="Brettin T."/>
            <person name="Han J."/>
            <person name="Woyke T."/>
            <person name="Goodwin L."/>
            <person name="Pennacchio L."/>
            <person name="Nolan M."/>
            <person name="Cook A.M."/>
            <person name="Kjelleberg S."/>
            <person name="Thomas T."/>
        </authorList>
    </citation>
    <scope>NUCLEOTIDE SEQUENCE [LARGE SCALE GENOMIC DNA]</scope>
    <source>
        <strain evidence="17">DS-1 / DSM 13023 / NCIMB 13966</strain>
    </source>
</reference>
<dbReference type="InterPro" id="IPR045851">
    <property type="entry name" value="AMP-bd_C_sf"/>
</dbReference>
<comment type="subcellular location">
    <subcellularLocation>
        <location evidence="1">Cell membrane</location>
        <topology evidence="1">Multi-pass membrane protein</topology>
    </subcellularLocation>
    <subcellularLocation>
        <location evidence="13">Peroxisome membrane</location>
    </subcellularLocation>
</comment>
<keyword evidence="3" id="KW-0813">Transport</keyword>
<dbReference type="InterPro" id="IPR000873">
    <property type="entry name" value="AMP-dep_synth/lig_dom"/>
</dbReference>
<dbReference type="Gene3D" id="3.40.50.12780">
    <property type="entry name" value="N-terminal domain of ligase-like"/>
    <property type="match status" value="1"/>
</dbReference>
<evidence type="ECO:0000256" key="3">
    <source>
        <dbReference type="ARBA" id="ARBA00022448"/>
    </source>
</evidence>
<comment type="similarity">
    <text evidence="2">Belongs to the ATP-dependent AMP-binding enzyme family.</text>
</comment>
<dbReference type="FunFam" id="3.40.50.12780:FF:000019">
    <property type="entry name" value="Long-chain fatty acid transporter"/>
    <property type="match status" value="1"/>
</dbReference>
<dbReference type="STRING" id="402881.Plav_1645"/>
<evidence type="ECO:0000256" key="12">
    <source>
        <dbReference type="ARBA" id="ARBA00023140"/>
    </source>
</evidence>
<dbReference type="Proteomes" id="UP000006377">
    <property type="component" value="Chromosome"/>
</dbReference>
<dbReference type="FunFam" id="3.30.300.30:FF:000002">
    <property type="entry name" value="Long-chain fatty acid transport protein 1"/>
    <property type="match status" value="1"/>
</dbReference>
<dbReference type="InterPro" id="IPR042099">
    <property type="entry name" value="ANL_N_sf"/>
</dbReference>
<dbReference type="InterPro" id="IPR020845">
    <property type="entry name" value="AMP-binding_CS"/>
</dbReference>
<evidence type="ECO:0000256" key="11">
    <source>
        <dbReference type="ARBA" id="ARBA00023136"/>
    </source>
</evidence>
<sequence>MGLVKRIGNEITFAKAAIRTLKKLTAIKENPEATFSDKIEELARSKPNNIAIYFEDRKITYRDLNAQANRYARWAISQGIGRGNVIALMMENRPEYLVAWLGIIKAGATAALINTNLTKGPLAHCLNISNANHLILGAELAENYSTAADQLDRPMTVWSEGGMVQGANDLNAALTQHSDDALPADTRKNVTLDDDALFIYTSGTTGNPKAARIPHIRLLSMMGAFAAGTNATEKDRMYVVLPLYHSAGGVCAVGTTLTVGGSVIIRQKFSATNFWDDAVKYKATLFQYIGELCRYLLNTPPHPKERKHKLRMVVGNGLRPEIWPAFQKRFKIPHILEFYGATEGNVALMNFDGTPGAIGRIPGWAKKKFNVEIVKFDIENEKPVRGPDGFCIRAEAGEAGEALGRISDDPDQPTGRFDGYAKKEETEKKILRDVFEKGDAWFRSGDLLRQDKRGYFYFVDRIGDTFRWKGENVATSEVAEAISVFPGVKEANVYGVHVPGADGRAGMASIVAENGSLDLHRFREQMLKELPDYAVPVFLRLQPEMEVTGTFKHRKVELVKEGFDPSVINEPIYFNCPAQKKYVLVDQHLYGEICAGNFRL</sequence>
<dbReference type="SUPFAM" id="SSF56801">
    <property type="entry name" value="Acetyl-CoA synthetase-like"/>
    <property type="match status" value="1"/>
</dbReference>
<dbReference type="Gene3D" id="3.30.300.30">
    <property type="match status" value="1"/>
</dbReference>
<dbReference type="PANTHER" id="PTHR43107">
    <property type="entry name" value="LONG-CHAIN FATTY ACID TRANSPORT PROTEIN"/>
    <property type="match status" value="1"/>
</dbReference>
<evidence type="ECO:0000256" key="5">
    <source>
        <dbReference type="ARBA" id="ARBA00022598"/>
    </source>
</evidence>
<evidence type="ECO:0000256" key="8">
    <source>
        <dbReference type="ARBA" id="ARBA00022840"/>
    </source>
</evidence>
<dbReference type="EMBL" id="CP000774">
    <property type="protein sequence ID" value="ABS63264.1"/>
    <property type="molecule type" value="Genomic_DNA"/>
</dbReference>
<evidence type="ECO:0000256" key="4">
    <source>
        <dbReference type="ARBA" id="ARBA00022475"/>
    </source>
</evidence>
<dbReference type="GO" id="GO:0005324">
    <property type="term" value="F:long-chain fatty acid transmembrane transporter activity"/>
    <property type="evidence" value="ECO:0007669"/>
    <property type="project" value="TreeGrafter"/>
</dbReference>
<evidence type="ECO:0000256" key="13">
    <source>
        <dbReference type="ARBA" id="ARBA00046271"/>
    </source>
</evidence>
<dbReference type="PROSITE" id="PS00455">
    <property type="entry name" value="AMP_BINDING"/>
    <property type="match status" value="1"/>
</dbReference>
<dbReference type="InterPro" id="IPR025110">
    <property type="entry name" value="AMP-bd_C"/>
</dbReference>
<evidence type="ECO:0000256" key="9">
    <source>
        <dbReference type="ARBA" id="ARBA00022989"/>
    </source>
</evidence>
<evidence type="ECO:0000256" key="6">
    <source>
        <dbReference type="ARBA" id="ARBA00022692"/>
    </source>
</evidence>
<dbReference type="Pfam" id="PF13193">
    <property type="entry name" value="AMP-binding_C"/>
    <property type="match status" value="1"/>
</dbReference>
<evidence type="ECO:0000256" key="10">
    <source>
        <dbReference type="ARBA" id="ARBA00023055"/>
    </source>
</evidence>
<dbReference type="Pfam" id="PF00501">
    <property type="entry name" value="AMP-binding"/>
    <property type="match status" value="1"/>
</dbReference>
<dbReference type="GO" id="GO:0005524">
    <property type="term" value="F:ATP binding"/>
    <property type="evidence" value="ECO:0007669"/>
    <property type="project" value="UniProtKB-KW"/>
</dbReference>
<feature type="domain" description="AMP-dependent synthetase/ligase" evidence="14">
    <location>
        <begin position="40"/>
        <end position="385"/>
    </location>
</feature>
<dbReference type="AlphaFoldDB" id="A7HTN1"/>
<dbReference type="OrthoDB" id="7315605at2"/>
<evidence type="ECO:0000256" key="1">
    <source>
        <dbReference type="ARBA" id="ARBA00004651"/>
    </source>
</evidence>